<dbReference type="RefSeq" id="WP_099132279.1">
    <property type="nucleotide sequence ID" value="NZ_CAWNOJ010000097.1"/>
</dbReference>
<dbReference type="Proteomes" id="UP000225605">
    <property type="component" value="Unassembled WGS sequence"/>
</dbReference>
<dbReference type="EMBL" id="RAQI01000002">
    <property type="protein sequence ID" value="RKE91356.1"/>
    <property type="molecule type" value="Genomic_DNA"/>
</dbReference>
<protein>
    <submittedName>
        <fullName evidence="2">Type VI secretion system protein ImpG</fullName>
    </submittedName>
</protein>
<evidence type="ECO:0000313" key="3">
    <source>
        <dbReference type="Proteomes" id="UP000225605"/>
    </source>
</evidence>
<sequence>MDNKLLEYYNRELVYLREMGKEFAKLYPKVANRLGMHGIDVVDPYVERLMEGFAFLTSRIQLKMDAEFPHFSEQLLEILYPNYLSPTPSMAIVELKPDTSKGDISHGFLVPRGTIMHCQTLKKDGINFHYTTTQDVTLQPLHLKNVELGRIPANLPLVALNLHQYGAVSALRIHLGCQGKFFLNELDLRKLVFFLSGPDIQSQRLLELIMEHSVGIVCQTLGDTPQYQVLPDIFPHHEGFDDDQSLLPNDSRNFSGYRQLQEYFAFPARFQFFSISSMESLLKQTKEKSEFELILLLDQTDSELERLVDASYLALNSTPVINLFPKITERISVEESTSEYHLVVDNIRPLDYEIFSVQRLHGANIKRKETQIFRPFWSTLSDDNGNYGSYFSVRREPRILSEHTRHYGTRTSYVGTESFVSIVDEQNSPWLNELKFLTADVMCTNRDLSAMLRQQDLNSFVMLDSIPINQIVFLKRPTIPRPALAQGPTSWKLISQLQLNYLNFMDKDDEQGGTQALRQLLSLYANLAEPAVVRQINGIRHSSLKTIYRRVPEPGPIVFARGVSIRIEVNEQEFAGTSPWLLGSVLEKLFSRLVTMNSFTEMTLYSQQRGNIGFWPARMGNKNLL</sequence>
<dbReference type="PANTHER" id="PTHR35370:SF1">
    <property type="entry name" value="TYPE VI SECRETION SYSTEM COMPONENT TSSF1"/>
    <property type="match status" value="1"/>
</dbReference>
<gene>
    <name evidence="2" type="ORF">BDE27_1574</name>
    <name evidence="1" type="ORF">Xehl_01968</name>
</gene>
<dbReference type="AlphaFoldDB" id="A0A2D0IS85"/>
<dbReference type="Pfam" id="PF05947">
    <property type="entry name" value="T6SS_TssF"/>
    <property type="match status" value="1"/>
</dbReference>
<dbReference type="Proteomes" id="UP000283568">
    <property type="component" value="Unassembled WGS sequence"/>
</dbReference>
<keyword evidence="4" id="KW-1185">Reference proteome</keyword>
<evidence type="ECO:0000313" key="4">
    <source>
        <dbReference type="Proteomes" id="UP000283568"/>
    </source>
</evidence>
<evidence type="ECO:0000313" key="1">
    <source>
        <dbReference type="EMBL" id="PHM24718.1"/>
    </source>
</evidence>
<accession>A0A2D0IS85</accession>
<dbReference type="NCBIfam" id="TIGR03359">
    <property type="entry name" value="VI_chp_6"/>
    <property type="match status" value="1"/>
</dbReference>
<reference evidence="1 3" key="1">
    <citation type="journal article" date="2017" name="Nat. Microbiol.">
        <title>Natural product diversity associated with the nematode symbionts Photorhabdus and Xenorhabdus.</title>
        <authorList>
            <person name="Tobias N.J."/>
            <person name="Wolff H."/>
            <person name="Djahanschiri B."/>
            <person name="Grundmann F."/>
            <person name="Kronenwerth M."/>
            <person name="Shi Y.M."/>
            <person name="Simonyi S."/>
            <person name="Grun P."/>
            <person name="Shapiro-Ilan D."/>
            <person name="Pidot S.J."/>
            <person name="Stinear T.P."/>
            <person name="Ebersberger I."/>
            <person name="Bode H.B."/>
        </authorList>
    </citation>
    <scope>NUCLEOTIDE SEQUENCE [LARGE SCALE GENOMIC DNA]</scope>
    <source>
        <strain evidence="1 3">DSM 16337</strain>
    </source>
</reference>
<dbReference type="EMBL" id="NIBT01000008">
    <property type="protein sequence ID" value="PHM24718.1"/>
    <property type="molecule type" value="Genomic_DNA"/>
</dbReference>
<dbReference type="OrthoDB" id="9763676at2"/>
<proteinExistence type="predicted"/>
<name>A0A2D0IS85_9GAMM</name>
<organism evidence="1 3">
    <name type="scientific">Xenorhabdus ehlersii</name>
    <dbReference type="NCBI Taxonomy" id="290111"/>
    <lineage>
        <taxon>Bacteria</taxon>
        <taxon>Pseudomonadati</taxon>
        <taxon>Pseudomonadota</taxon>
        <taxon>Gammaproteobacteria</taxon>
        <taxon>Enterobacterales</taxon>
        <taxon>Morganellaceae</taxon>
        <taxon>Xenorhabdus</taxon>
    </lineage>
</organism>
<dbReference type="PIRSF" id="PIRSF028304">
    <property type="entry name" value="UCP028304"/>
    <property type="match status" value="1"/>
</dbReference>
<evidence type="ECO:0000313" key="2">
    <source>
        <dbReference type="EMBL" id="RKE91356.1"/>
    </source>
</evidence>
<dbReference type="PANTHER" id="PTHR35370">
    <property type="entry name" value="CYTOPLASMIC PROTEIN-RELATED-RELATED"/>
    <property type="match status" value="1"/>
</dbReference>
<dbReference type="InterPro" id="IPR010272">
    <property type="entry name" value="T6SS_TssF"/>
</dbReference>
<reference evidence="2 4" key="2">
    <citation type="submission" date="2018-09" db="EMBL/GenBank/DDBJ databases">
        <title>Genomic Encyclopedia of Archaeal and Bacterial Type Strains, Phase II (KMG-II): from individual species to whole genera.</title>
        <authorList>
            <person name="Goeker M."/>
        </authorList>
    </citation>
    <scope>NUCLEOTIDE SEQUENCE [LARGE SCALE GENOMIC DNA]</scope>
    <source>
        <strain evidence="2 4">DSM 16337</strain>
    </source>
</reference>
<comment type="caution">
    <text evidence="1">The sequence shown here is derived from an EMBL/GenBank/DDBJ whole genome shotgun (WGS) entry which is preliminary data.</text>
</comment>